<feature type="non-terminal residue" evidence="2">
    <location>
        <position position="112"/>
    </location>
</feature>
<dbReference type="InterPro" id="IPR038614">
    <property type="entry name" value="GK_N_sf"/>
</dbReference>
<evidence type="ECO:0000313" key="2">
    <source>
        <dbReference type="EMBL" id="CAA9366949.1"/>
    </source>
</evidence>
<evidence type="ECO:0000259" key="1">
    <source>
        <dbReference type="Pfam" id="PF13660"/>
    </source>
</evidence>
<dbReference type="AlphaFoldDB" id="A0A6J4MUI3"/>
<name>A0A6J4MUI3_9CHLR</name>
<organism evidence="2">
    <name type="scientific">uncultured Chloroflexia bacterium</name>
    <dbReference type="NCBI Taxonomy" id="1672391"/>
    <lineage>
        <taxon>Bacteria</taxon>
        <taxon>Bacillati</taxon>
        <taxon>Chloroflexota</taxon>
        <taxon>Chloroflexia</taxon>
        <taxon>environmental samples</taxon>
    </lineage>
</organism>
<dbReference type="SUPFAM" id="SSF82544">
    <property type="entry name" value="GckA/TtuD-like"/>
    <property type="match status" value="1"/>
</dbReference>
<proteinExistence type="predicted"/>
<dbReference type="Pfam" id="PF13660">
    <property type="entry name" value="DUF4147"/>
    <property type="match status" value="1"/>
</dbReference>
<dbReference type="EMBL" id="CADCTR010002712">
    <property type="protein sequence ID" value="CAA9366949.1"/>
    <property type="molecule type" value="Genomic_DNA"/>
</dbReference>
<accession>A0A6J4MUI3</accession>
<reference evidence="2" key="1">
    <citation type="submission" date="2020-02" db="EMBL/GenBank/DDBJ databases">
        <authorList>
            <person name="Meier V. D."/>
        </authorList>
    </citation>
    <scope>NUCLEOTIDE SEQUENCE</scope>
    <source>
        <strain evidence="2">AVDCRST_MAG93</strain>
    </source>
</reference>
<dbReference type="InterPro" id="IPR025286">
    <property type="entry name" value="MOFRL_assoc_dom"/>
</dbReference>
<dbReference type="Gene3D" id="3.40.50.10180">
    <property type="entry name" value="Glycerate kinase, MOFRL-like N-terminal domain"/>
    <property type="match status" value="1"/>
</dbReference>
<gene>
    <name evidence="2" type="ORF">AVDCRST_MAG93-8049</name>
</gene>
<feature type="domain" description="MOFRL-associated" evidence="1">
    <location>
        <begin position="21"/>
        <end position="107"/>
    </location>
</feature>
<sequence>MDASRFLTATLRHRKGGSAIAEIMAAAVMAADPYRAVQRQLVLRHDTSGDWIHVGTGRYDLARLRRILVLALGKAATPMAQAAVDVLGSRVRDGLVIPKATKEQESSQVAGL</sequence>
<protein>
    <recommendedName>
        <fullName evidence="1">MOFRL-associated domain-containing protein</fullName>
    </recommendedName>
</protein>